<evidence type="ECO:0000259" key="4">
    <source>
        <dbReference type="PROSITE" id="PS51667"/>
    </source>
</evidence>
<sequence length="319" mass="35456">MRIRKSHAFLSSPHFPPTPPSDPHRSPGLVQLTTANLHHRQRGSDHGAQPSDQPINGWDDSSGESGAHRQHIKQDPSVEDDYDYDDGRREDSGEDSEDKKSNHSRKGNIFGSSQTLPPAPPLNLYSSTPLQDERWCEEEKAIPFKKRRGSFDNMGMSDGKKTKARMKTKMNNKCSNNNKSEEEKVKGKKKKKGRGSAVMEGSRCSRVNGRGWRCCQQTLVGYSLCEHHLGKGRLRSMTSVRNRSTTTKVVVQQQQQHAHDRGNNNNNPSSSSSSDKLSVKTIMGGGSSNKRKMKQLGMVKARSINSLLGQTTNTPIAHT</sequence>
<dbReference type="InterPro" id="IPR014977">
    <property type="entry name" value="WRC_dom"/>
</dbReference>
<evidence type="ECO:0000313" key="6">
    <source>
        <dbReference type="Proteomes" id="UP000289738"/>
    </source>
</evidence>
<keyword evidence="6" id="KW-1185">Reference proteome</keyword>
<evidence type="ECO:0000256" key="2">
    <source>
        <dbReference type="PROSITE-ProRule" id="PRU01002"/>
    </source>
</evidence>
<dbReference type="Pfam" id="PF08879">
    <property type="entry name" value="WRC"/>
    <property type="match status" value="1"/>
</dbReference>
<feature type="domain" description="WRC" evidence="4">
    <location>
        <begin position="198"/>
        <end position="242"/>
    </location>
</feature>
<dbReference type="PROSITE" id="PS51667">
    <property type="entry name" value="WRC"/>
    <property type="match status" value="1"/>
</dbReference>
<dbReference type="EMBL" id="SDMP01000016">
    <property type="protein sequence ID" value="RYR01270.1"/>
    <property type="molecule type" value="Genomic_DNA"/>
</dbReference>
<dbReference type="Gramene" id="arahy.Tifrunner.gnm2.ann2.Ah16g042600.1">
    <property type="protein sequence ID" value="arahy.Tifrunner.gnm2.ann2.Ah16g042600.1-CDS"/>
    <property type="gene ID" value="arahy.Tifrunner.gnm2.ann2.Ah16g042600"/>
</dbReference>
<reference evidence="5 6" key="1">
    <citation type="submission" date="2019-01" db="EMBL/GenBank/DDBJ databases">
        <title>Sequencing of cultivated peanut Arachis hypogaea provides insights into genome evolution and oil improvement.</title>
        <authorList>
            <person name="Chen X."/>
        </authorList>
    </citation>
    <scope>NUCLEOTIDE SEQUENCE [LARGE SCALE GENOMIC DNA]</scope>
    <source>
        <strain evidence="6">cv. Fuhuasheng</strain>
        <strain evidence="5">GDAAS-fuhuasheng2018</strain>
        <tissue evidence="5">Leaves</tissue>
    </source>
</reference>
<dbReference type="PANTHER" id="PTHR34122">
    <property type="entry name" value="EXPRESSED PROTEIN-RELATED"/>
    <property type="match status" value="1"/>
</dbReference>
<feature type="region of interest" description="Disordered" evidence="3">
    <location>
        <begin position="241"/>
        <end position="292"/>
    </location>
</feature>
<comment type="caution">
    <text evidence="2">Lacks conserved residue(s) required for the propagation of feature annotation.</text>
</comment>
<proteinExistence type="predicted"/>
<accession>A0A444YHB2</accession>
<name>A0A444YHB2_ARAHY</name>
<feature type="region of interest" description="Disordered" evidence="3">
    <location>
        <begin position="1"/>
        <end position="130"/>
    </location>
</feature>
<evidence type="ECO:0000313" key="5">
    <source>
        <dbReference type="EMBL" id="RYR01269.1"/>
    </source>
</evidence>
<feature type="region of interest" description="Disordered" evidence="3">
    <location>
        <begin position="148"/>
        <end position="198"/>
    </location>
</feature>
<protein>
    <recommendedName>
        <fullName evidence="4">WRC domain-containing protein</fullName>
    </recommendedName>
</protein>
<organism evidence="5 6">
    <name type="scientific">Arachis hypogaea</name>
    <name type="common">Peanut</name>
    <dbReference type="NCBI Taxonomy" id="3818"/>
    <lineage>
        <taxon>Eukaryota</taxon>
        <taxon>Viridiplantae</taxon>
        <taxon>Streptophyta</taxon>
        <taxon>Embryophyta</taxon>
        <taxon>Tracheophyta</taxon>
        <taxon>Spermatophyta</taxon>
        <taxon>Magnoliopsida</taxon>
        <taxon>eudicotyledons</taxon>
        <taxon>Gunneridae</taxon>
        <taxon>Pentapetalae</taxon>
        <taxon>rosids</taxon>
        <taxon>fabids</taxon>
        <taxon>Fabales</taxon>
        <taxon>Fabaceae</taxon>
        <taxon>Papilionoideae</taxon>
        <taxon>50 kb inversion clade</taxon>
        <taxon>dalbergioids sensu lato</taxon>
        <taxon>Dalbergieae</taxon>
        <taxon>Pterocarpus clade</taxon>
        <taxon>Arachis</taxon>
    </lineage>
</organism>
<gene>
    <name evidence="5" type="ORF">Ahy_B06g080142</name>
</gene>
<dbReference type="AlphaFoldDB" id="A0A444YHB2"/>
<evidence type="ECO:0000256" key="1">
    <source>
        <dbReference type="ARBA" id="ARBA00023242"/>
    </source>
</evidence>
<comment type="caution">
    <text evidence="5">The sequence shown here is derived from an EMBL/GenBank/DDBJ whole genome shotgun (WGS) entry which is preliminary data.</text>
</comment>
<dbReference type="Proteomes" id="UP000289738">
    <property type="component" value="Chromosome B06"/>
</dbReference>
<evidence type="ECO:0000256" key="3">
    <source>
        <dbReference type="SAM" id="MobiDB-lite"/>
    </source>
</evidence>
<dbReference type="PANTHER" id="PTHR34122:SF1">
    <property type="entry name" value="EXPRESSED PROTEIN"/>
    <property type="match status" value="1"/>
</dbReference>
<keyword evidence="1" id="KW-0539">Nucleus</keyword>
<feature type="compositionally biased region" description="Basic and acidic residues" evidence="3">
    <location>
        <begin position="85"/>
        <end position="101"/>
    </location>
</feature>
<dbReference type="EMBL" id="SDMP01000016">
    <property type="protein sequence ID" value="RYR01269.1"/>
    <property type="molecule type" value="Genomic_DNA"/>
</dbReference>
<feature type="compositionally biased region" description="Low complexity" evidence="3">
    <location>
        <begin position="263"/>
        <end position="274"/>
    </location>
</feature>
<dbReference type="STRING" id="3818.A0A444YHB2"/>